<feature type="signal peptide" evidence="1">
    <location>
        <begin position="1"/>
        <end position="20"/>
    </location>
</feature>
<evidence type="ECO:0000256" key="1">
    <source>
        <dbReference type="SAM" id="SignalP"/>
    </source>
</evidence>
<proteinExistence type="predicted"/>
<evidence type="ECO:0000313" key="3">
    <source>
        <dbReference type="Proteomes" id="UP000295830"/>
    </source>
</evidence>
<organism evidence="2 3">
    <name type="scientific">Halospina denitrificans</name>
    <dbReference type="NCBI Taxonomy" id="332522"/>
    <lineage>
        <taxon>Bacteria</taxon>
        <taxon>Pseudomonadati</taxon>
        <taxon>Pseudomonadota</taxon>
        <taxon>Gammaproteobacteria</taxon>
        <taxon>Halospina</taxon>
    </lineage>
</organism>
<dbReference type="PROSITE" id="PS51257">
    <property type="entry name" value="PROKAR_LIPOPROTEIN"/>
    <property type="match status" value="1"/>
</dbReference>
<sequence>MPRRLGATLLIMLLAGCATQYSPQAQKVREAHENEVGDCERIGEIYGSASGFHWSQGEAMQSARNQALERAHERNATHLVWRHAEDGITPEVRGIAYRCPG</sequence>
<name>A0A4V3ER35_9GAMM</name>
<dbReference type="Proteomes" id="UP000295830">
    <property type="component" value="Unassembled WGS sequence"/>
</dbReference>
<evidence type="ECO:0000313" key="2">
    <source>
        <dbReference type="EMBL" id="TDT44518.1"/>
    </source>
</evidence>
<comment type="caution">
    <text evidence="2">The sequence shown here is derived from an EMBL/GenBank/DDBJ whole genome shotgun (WGS) entry which is preliminary data.</text>
</comment>
<evidence type="ECO:0008006" key="4">
    <source>
        <dbReference type="Google" id="ProtNLM"/>
    </source>
</evidence>
<dbReference type="EMBL" id="SOAX01000001">
    <property type="protein sequence ID" value="TDT44518.1"/>
    <property type="molecule type" value="Genomic_DNA"/>
</dbReference>
<gene>
    <name evidence="2" type="ORF">DES49_0628</name>
</gene>
<dbReference type="AlphaFoldDB" id="A0A4V3ER35"/>
<dbReference type="RefSeq" id="WP_133734893.1">
    <property type="nucleotide sequence ID" value="NZ_SOAX01000001.1"/>
</dbReference>
<keyword evidence="1" id="KW-0732">Signal</keyword>
<keyword evidence="3" id="KW-1185">Reference proteome</keyword>
<dbReference type="OrthoDB" id="6183437at2"/>
<protein>
    <recommendedName>
        <fullName evidence="4">DUF4156 domain-containing protein</fullName>
    </recommendedName>
</protein>
<feature type="chain" id="PRO_5020985458" description="DUF4156 domain-containing protein" evidence="1">
    <location>
        <begin position="21"/>
        <end position="101"/>
    </location>
</feature>
<accession>A0A4V3ER35</accession>
<reference evidence="2 3" key="1">
    <citation type="submission" date="2019-03" db="EMBL/GenBank/DDBJ databases">
        <title>Genomic Encyclopedia of Type Strains, Phase IV (KMG-IV): sequencing the most valuable type-strain genomes for metagenomic binning, comparative biology and taxonomic classification.</title>
        <authorList>
            <person name="Goeker M."/>
        </authorList>
    </citation>
    <scope>NUCLEOTIDE SEQUENCE [LARGE SCALE GENOMIC DNA]</scope>
    <source>
        <strain evidence="2 3">DSM 15505</strain>
    </source>
</reference>